<keyword evidence="10" id="KW-0496">Mitochondrion</keyword>
<comment type="function">
    <text evidence="1">Accessory subunit of the mitochondrial membrane respiratory chain NADH dehydrogenase (Complex I), that is believed not to be involved in catalysis. Complex I functions in the transfer of electrons from NADH to the respiratory chain. The immediate electron acceptor for the enzyme is believed to be ubiquinone.</text>
</comment>
<keyword evidence="6" id="KW-0813">Transport</keyword>
<comment type="subcellular location">
    <subcellularLocation>
        <location evidence="3">Mitochondrion inner membrane</location>
        <topology evidence="3">Peripheral membrane protein</topology>
    </subcellularLocation>
    <subcellularLocation>
        <location evidence="2">Mitochondrion intermembrane space</location>
    </subcellularLocation>
</comment>
<keyword evidence="7" id="KW-0679">Respiratory chain</keyword>
<accession>A0A835GCL3</accession>
<evidence type="ECO:0000256" key="6">
    <source>
        <dbReference type="ARBA" id="ARBA00022448"/>
    </source>
</evidence>
<evidence type="ECO:0000313" key="15">
    <source>
        <dbReference type="Proteomes" id="UP000648187"/>
    </source>
</evidence>
<name>A0A835GCL3_SPOEX</name>
<evidence type="ECO:0000313" key="13">
    <source>
        <dbReference type="EMBL" id="KAF9413335.1"/>
    </source>
</evidence>
<evidence type="ECO:0000256" key="7">
    <source>
        <dbReference type="ARBA" id="ARBA00022660"/>
    </source>
</evidence>
<dbReference type="PANTHER" id="PTHR20900">
    <property type="entry name" value="NADH:UBIQUINONE OXIDOREDUCTASE B18-LIKE SUBUNIT"/>
    <property type="match status" value="1"/>
</dbReference>
<dbReference type="InterPro" id="IPR008698">
    <property type="entry name" value="NDUB7"/>
</dbReference>
<sequence>MGQMMGSYDARKVDLYMDDKPTFDPQAGFNYQRKPREMVAREEDLISAKIPVKHRDYCAHYLLDYQTCRYKNMPLLYKCAHEKHAFLTCEKDDYVLRMKEFERERRLRLREKRLVGVA</sequence>
<dbReference type="Proteomes" id="UP000814243">
    <property type="component" value="Unassembled WGS sequence"/>
</dbReference>
<evidence type="ECO:0000256" key="4">
    <source>
        <dbReference type="ARBA" id="ARBA00008006"/>
    </source>
</evidence>
<evidence type="ECO:0000256" key="8">
    <source>
        <dbReference type="ARBA" id="ARBA00022792"/>
    </source>
</evidence>
<dbReference type="EMBL" id="JACKWZ010000163">
    <property type="protein sequence ID" value="KAF9413335.1"/>
    <property type="molecule type" value="Genomic_DNA"/>
</dbReference>
<protein>
    <recommendedName>
        <fullName evidence="5">NADH dehydrogenase [ubiquinone] 1 beta subcomplex subunit 7</fullName>
    </recommendedName>
</protein>
<dbReference type="GO" id="GO:0005758">
    <property type="term" value="C:mitochondrial intermembrane space"/>
    <property type="evidence" value="ECO:0007669"/>
    <property type="project" value="UniProtKB-SubCell"/>
</dbReference>
<evidence type="ECO:0000256" key="1">
    <source>
        <dbReference type="ARBA" id="ARBA00003195"/>
    </source>
</evidence>
<dbReference type="AlphaFoldDB" id="A0A835GCL3"/>
<dbReference type="Pfam" id="PF05676">
    <property type="entry name" value="NDUF_B7"/>
    <property type="match status" value="1"/>
</dbReference>
<evidence type="ECO:0000256" key="12">
    <source>
        <dbReference type="ARBA" id="ARBA00023157"/>
    </source>
</evidence>
<keyword evidence="11" id="KW-0472">Membrane</keyword>
<evidence type="ECO:0000313" key="14">
    <source>
        <dbReference type="EMBL" id="KAH9644275.1"/>
    </source>
</evidence>
<dbReference type="PROSITE" id="PS51808">
    <property type="entry name" value="CHCH"/>
    <property type="match status" value="1"/>
</dbReference>
<keyword evidence="8" id="KW-0999">Mitochondrion inner membrane</keyword>
<evidence type="ECO:0000256" key="3">
    <source>
        <dbReference type="ARBA" id="ARBA00004637"/>
    </source>
</evidence>
<dbReference type="Proteomes" id="UP000648187">
    <property type="component" value="Unassembled WGS sequence"/>
</dbReference>
<keyword evidence="12" id="KW-1015">Disulfide bond</keyword>
<evidence type="ECO:0000256" key="10">
    <source>
        <dbReference type="ARBA" id="ARBA00023128"/>
    </source>
</evidence>
<organism evidence="13 15">
    <name type="scientific">Spodoptera exigua</name>
    <name type="common">Beet armyworm</name>
    <name type="synonym">Noctua fulgens</name>
    <dbReference type="NCBI Taxonomy" id="7107"/>
    <lineage>
        <taxon>Eukaryota</taxon>
        <taxon>Metazoa</taxon>
        <taxon>Ecdysozoa</taxon>
        <taxon>Arthropoda</taxon>
        <taxon>Hexapoda</taxon>
        <taxon>Insecta</taxon>
        <taxon>Pterygota</taxon>
        <taxon>Neoptera</taxon>
        <taxon>Endopterygota</taxon>
        <taxon>Lepidoptera</taxon>
        <taxon>Glossata</taxon>
        <taxon>Ditrysia</taxon>
        <taxon>Noctuoidea</taxon>
        <taxon>Noctuidae</taxon>
        <taxon>Amphipyrinae</taxon>
        <taxon>Spodoptera</taxon>
    </lineage>
</organism>
<dbReference type="GO" id="GO:0005743">
    <property type="term" value="C:mitochondrial inner membrane"/>
    <property type="evidence" value="ECO:0007669"/>
    <property type="project" value="UniProtKB-SubCell"/>
</dbReference>
<dbReference type="PANTHER" id="PTHR20900:SF0">
    <property type="entry name" value="NADH DEHYDROGENASE [UBIQUINONE] 1 BETA SUBCOMPLEX SUBUNIT 7"/>
    <property type="match status" value="1"/>
</dbReference>
<evidence type="ECO:0000256" key="2">
    <source>
        <dbReference type="ARBA" id="ARBA00004569"/>
    </source>
</evidence>
<evidence type="ECO:0000256" key="11">
    <source>
        <dbReference type="ARBA" id="ARBA00023136"/>
    </source>
</evidence>
<gene>
    <name evidence="14" type="ORF">HF086_003774</name>
    <name evidence="13" type="ORF">HW555_008416</name>
</gene>
<dbReference type="EMBL" id="JACEFF010000093">
    <property type="protein sequence ID" value="KAH9644275.1"/>
    <property type="molecule type" value="Genomic_DNA"/>
</dbReference>
<keyword evidence="15" id="KW-1185">Reference proteome</keyword>
<reference evidence="13" key="1">
    <citation type="submission" date="2020-08" db="EMBL/GenBank/DDBJ databases">
        <title>Spodoptera exigua strain:BAW_Kor-Di-RS1 Genome sequencing and assembly.</title>
        <authorList>
            <person name="Kim J."/>
            <person name="Nam H.Y."/>
            <person name="Kwon M."/>
            <person name="Choi J.H."/>
            <person name="Cho S.R."/>
            <person name="Kim G.-H."/>
        </authorList>
    </citation>
    <scope>NUCLEOTIDE SEQUENCE</scope>
    <source>
        <strain evidence="13">BAW_Kor-Di-RS1</strain>
        <tissue evidence="13">Whole-body</tissue>
    </source>
</reference>
<evidence type="ECO:0000256" key="9">
    <source>
        <dbReference type="ARBA" id="ARBA00022982"/>
    </source>
</evidence>
<proteinExistence type="inferred from homology"/>
<evidence type="ECO:0000256" key="5">
    <source>
        <dbReference type="ARBA" id="ARBA00018677"/>
    </source>
</evidence>
<reference evidence="14" key="2">
    <citation type="journal article" date="2021" name="G3 (Bethesda)">
        <title>Genome and transcriptome analysis of the beet armyworm Spodoptera exigua reveals targets for pest control. .</title>
        <authorList>
            <person name="Simon S."/>
            <person name="Breeschoten T."/>
            <person name="Jansen H.J."/>
            <person name="Dirks R.P."/>
            <person name="Schranz M.E."/>
            <person name="Ros V.I.D."/>
        </authorList>
    </citation>
    <scope>NUCLEOTIDE SEQUENCE</scope>
    <source>
        <strain evidence="14">TB_SE_WUR_2020</strain>
    </source>
</reference>
<comment type="caution">
    <text evidence="13">The sequence shown here is derived from an EMBL/GenBank/DDBJ whole genome shotgun (WGS) entry which is preliminary data.</text>
</comment>
<keyword evidence="9" id="KW-0249">Electron transport</keyword>
<comment type="similarity">
    <text evidence="4">Belongs to the complex I NDUFB7 subunit family.</text>
</comment>
<dbReference type="OrthoDB" id="268414at2759"/>